<dbReference type="EMBL" id="LUGH01000514">
    <property type="protein sequence ID" value="OBZ84410.1"/>
    <property type="molecule type" value="Genomic_DNA"/>
</dbReference>
<dbReference type="InParanoid" id="A0A1C7N5N1"/>
<evidence type="ECO:0000313" key="2">
    <source>
        <dbReference type="EMBL" id="OBZ84410.1"/>
    </source>
</evidence>
<dbReference type="GO" id="GO:0005524">
    <property type="term" value="F:ATP binding"/>
    <property type="evidence" value="ECO:0007669"/>
    <property type="project" value="InterPro"/>
</dbReference>
<dbReference type="Proteomes" id="UP000093000">
    <property type="component" value="Unassembled WGS sequence"/>
</dbReference>
<gene>
    <name evidence="2" type="ORF">A0J61_07545</name>
</gene>
<dbReference type="SUPFAM" id="SSF56112">
    <property type="entry name" value="Protein kinase-like (PK-like)"/>
    <property type="match status" value="1"/>
</dbReference>
<accession>A0A1C7N5N1</accession>
<dbReference type="InterPro" id="IPR011009">
    <property type="entry name" value="Kinase-like_dom_sf"/>
</dbReference>
<evidence type="ECO:0000313" key="3">
    <source>
        <dbReference type="Proteomes" id="UP000093000"/>
    </source>
</evidence>
<sequence length="92" mass="11128">MVETKYKRCKIFDDRYKKIKILGKGNFGEVFLAEDFVTRKRDTVLDIDDPQKVAIKVVDTKKFRNEDQKRHAENEKEICRLFSKREFRHPHI</sequence>
<dbReference type="GO" id="GO:0004672">
    <property type="term" value="F:protein kinase activity"/>
    <property type="evidence" value="ECO:0007669"/>
    <property type="project" value="InterPro"/>
</dbReference>
<feature type="non-terminal residue" evidence="2">
    <location>
        <position position="92"/>
    </location>
</feature>
<dbReference type="Gene3D" id="3.30.200.20">
    <property type="entry name" value="Phosphorylase Kinase, domain 1"/>
    <property type="match status" value="1"/>
</dbReference>
<dbReference type="OrthoDB" id="193931at2759"/>
<name>A0A1C7N5N1_9FUNG</name>
<dbReference type="STRING" id="101091.A0A1C7N5N1"/>
<evidence type="ECO:0000259" key="1">
    <source>
        <dbReference type="PROSITE" id="PS50011"/>
    </source>
</evidence>
<keyword evidence="3" id="KW-1185">Reference proteome</keyword>
<reference evidence="2 3" key="1">
    <citation type="submission" date="2016-03" db="EMBL/GenBank/DDBJ databases">
        <title>Choanephora cucurbitarum.</title>
        <authorList>
            <person name="Min B."/>
            <person name="Park H."/>
            <person name="Park J.-H."/>
            <person name="Shin H.-D."/>
            <person name="Choi I.-G."/>
        </authorList>
    </citation>
    <scope>NUCLEOTIDE SEQUENCE [LARGE SCALE GENOMIC DNA]</scope>
    <source>
        <strain evidence="2 3">KUS-F28377</strain>
    </source>
</reference>
<dbReference type="AlphaFoldDB" id="A0A1C7N5N1"/>
<protein>
    <recommendedName>
        <fullName evidence="1">Protein kinase domain-containing protein</fullName>
    </recommendedName>
</protein>
<proteinExistence type="predicted"/>
<feature type="domain" description="Protein kinase" evidence="1">
    <location>
        <begin position="16"/>
        <end position="92"/>
    </location>
</feature>
<comment type="caution">
    <text evidence="2">The sequence shown here is derived from an EMBL/GenBank/DDBJ whole genome shotgun (WGS) entry which is preliminary data.</text>
</comment>
<dbReference type="PROSITE" id="PS50011">
    <property type="entry name" value="PROTEIN_KINASE_DOM"/>
    <property type="match status" value="1"/>
</dbReference>
<organism evidence="2 3">
    <name type="scientific">Choanephora cucurbitarum</name>
    <dbReference type="NCBI Taxonomy" id="101091"/>
    <lineage>
        <taxon>Eukaryota</taxon>
        <taxon>Fungi</taxon>
        <taxon>Fungi incertae sedis</taxon>
        <taxon>Mucoromycota</taxon>
        <taxon>Mucoromycotina</taxon>
        <taxon>Mucoromycetes</taxon>
        <taxon>Mucorales</taxon>
        <taxon>Mucorineae</taxon>
        <taxon>Choanephoraceae</taxon>
        <taxon>Choanephoroideae</taxon>
        <taxon>Choanephora</taxon>
    </lineage>
</organism>
<dbReference type="InterPro" id="IPR000719">
    <property type="entry name" value="Prot_kinase_dom"/>
</dbReference>